<dbReference type="PANTHER" id="PTHR46072">
    <property type="entry name" value="AMIDASE-RELATED-RELATED"/>
    <property type="match status" value="1"/>
</dbReference>
<dbReference type="Gene3D" id="3.90.1300.10">
    <property type="entry name" value="Amidase signature (AS) domain"/>
    <property type="match status" value="1"/>
</dbReference>
<protein>
    <recommendedName>
        <fullName evidence="3">amidase</fullName>
        <ecNumber evidence="3">3.5.1.4</ecNumber>
    </recommendedName>
</protein>
<evidence type="ECO:0000259" key="7">
    <source>
        <dbReference type="Pfam" id="PF01425"/>
    </source>
</evidence>
<dbReference type="InterPro" id="IPR036928">
    <property type="entry name" value="AS_sf"/>
</dbReference>
<dbReference type="STRING" id="139420.A0A371D1T3"/>
<evidence type="ECO:0000256" key="3">
    <source>
        <dbReference type="ARBA" id="ARBA00012922"/>
    </source>
</evidence>
<evidence type="ECO:0000256" key="2">
    <source>
        <dbReference type="ARBA" id="ARBA00009199"/>
    </source>
</evidence>
<evidence type="ECO:0000313" key="8">
    <source>
        <dbReference type="EMBL" id="RDX46473.1"/>
    </source>
</evidence>
<dbReference type="GO" id="GO:0004040">
    <property type="term" value="F:amidase activity"/>
    <property type="evidence" value="ECO:0007669"/>
    <property type="project" value="UniProtKB-EC"/>
</dbReference>
<feature type="binding site" evidence="6">
    <location>
        <begin position="205"/>
        <end position="208"/>
    </location>
    <ligand>
        <name>substrate</name>
    </ligand>
</feature>
<evidence type="ECO:0000256" key="1">
    <source>
        <dbReference type="ARBA" id="ARBA00001311"/>
    </source>
</evidence>
<dbReference type="EC" id="3.5.1.4" evidence="3"/>
<comment type="similarity">
    <text evidence="2">Belongs to the amidase family.</text>
</comment>
<keyword evidence="4" id="KW-0378">Hydrolase</keyword>
<organism evidence="8 9">
    <name type="scientific">Lentinus brumalis</name>
    <dbReference type="NCBI Taxonomy" id="2498619"/>
    <lineage>
        <taxon>Eukaryota</taxon>
        <taxon>Fungi</taxon>
        <taxon>Dikarya</taxon>
        <taxon>Basidiomycota</taxon>
        <taxon>Agaricomycotina</taxon>
        <taxon>Agaricomycetes</taxon>
        <taxon>Polyporales</taxon>
        <taxon>Polyporaceae</taxon>
        <taxon>Lentinus</taxon>
    </lineage>
</organism>
<evidence type="ECO:0000256" key="6">
    <source>
        <dbReference type="PIRSR" id="PIRSR001221-2"/>
    </source>
</evidence>
<feature type="active site" description="Charge relay system" evidence="5">
    <location>
        <position position="184"/>
    </location>
</feature>
<dbReference type="Proteomes" id="UP000256964">
    <property type="component" value="Unassembled WGS sequence"/>
</dbReference>
<comment type="catalytic activity">
    <reaction evidence="1">
        <text>a monocarboxylic acid amide + H2O = a monocarboxylate + NH4(+)</text>
        <dbReference type="Rhea" id="RHEA:12020"/>
        <dbReference type="ChEBI" id="CHEBI:15377"/>
        <dbReference type="ChEBI" id="CHEBI:28938"/>
        <dbReference type="ChEBI" id="CHEBI:35757"/>
        <dbReference type="ChEBI" id="CHEBI:83628"/>
        <dbReference type="EC" id="3.5.1.4"/>
    </reaction>
</comment>
<dbReference type="PIRSF" id="PIRSF001221">
    <property type="entry name" value="Amidase_fungi"/>
    <property type="match status" value="1"/>
</dbReference>
<evidence type="ECO:0000313" key="9">
    <source>
        <dbReference type="Proteomes" id="UP000256964"/>
    </source>
</evidence>
<evidence type="ECO:0000256" key="5">
    <source>
        <dbReference type="PIRSR" id="PIRSR001221-1"/>
    </source>
</evidence>
<dbReference type="Pfam" id="PF01425">
    <property type="entry name" value="Amidase"/>
    <property type="match status" value="1"/>
</dbReference>
<keyword evidence="9" id="KW-1185">Reference proteome</keyword>
<dbReference type="FunFam" id="3.90.1300.10:FF:000003">
    <property type="entry name" value="Amidase signature enzyme"/>
    <property type="match status" value="1"/>
</dbReference>
<dbReference type="AlphaFoldDB" id="A0A371D1T3"/>
<feature type="binding site" evidence="6">
    <location>
        <position position="158"/>
    </location>
    <ligand>
        <name>substrate</name>
    </ligand>
</feature>
<dbReference type="EMBL" id="KZ857427">
    <property type="protein sequence ID" value="RDX46473.1"/>
    <property type="molecule type" value="Genomic_DNA"/>
</dbReference>
<evidence type="ECO:0000256" key="4">
    <source>
        <dbReference type="ARBA" id="ARBA00022801"/>
    </source>
</evidence>
<dbReference type="InterPro" id="IPR023631">
    <property type="entry name" value="Amidase_dom"/>
</dbReference>
<dbReference type="OrthoDB" id="6428749at2759"/>
<feature type="domain" description="Amidase" evidence="7">
    <location>
        <begin position="61"/>
        <end position="548"/>
    </location>
</feature>
<proteinExistence type="inferred from homology"/>
<feature type="binding site" evidence="6">
    <location>
        <position position="184"/>
    </location>
    <ligand>
        <name>substrate</name>
    </ligand>
</feature>
<feature type="active site" description="Acyl-ester intermediate" evidence="5">
    <location>
        <position position="208"/>
    </location>
</feature>
<dbReference type="PANTHER" id="PTHR46072:SF10">
    <property type="entry name" value="ACETAMIDASE"/>
    <property type="match status" value="1"/>
</dbReference>
<gene>
    <name evidence="8" type="ORF">OH76DRAFT_1528996</name>
</gene>
<sequence>MFSYLAHRRACATKRKEREDRIGSLPPQFHAPIFAEERRLLARPASEVISSVQAGSLSPSEVLLAYSKKALKAHAATNCLTEVLIAKAEGWAKTCNTAGPLAGMPVSLKDTVGVEGEDSCIGYSAWVGKPMRKDSALIRLLKDAGAIPFVKTNVPITLLSFESANDVFGRSTNPHGKDYSPGGSTGGEAALLAYGGSRLGIGTDVAGSVRAPAHFSGVYTIKASMHRFLKSGNATSMPGQEGIPAVYSPMTRTLEDLETFWRAIMSMKPWEYDHSVLPIPWREIDLASGKPIRWGVLWDDGVVAPSPACKRALEIVVSELTSRGHEVVVIEPPSPYDGLKLGSQLLLAEAGVYEVHFPKLLLTLLSSGKVSTRPIRWGESNDPGVYEARIMFAMPRFVKRLYAWYLRHIKRDETYAGLVENWSEKTVEEYLGLIAEREGYRERWFHKLHDEAFDFILTVPNALPATPHGGMKTGFKACGYTFLWNILDYTAGVLPVTHVDKALDGLDKFTPRNTIERDMYKMYDATKMHGLPVGVQVVGKRLEEEKVLEGMKVIESLLKDAGKAYTLLDPVD</sequence>
<dbReference type="SUPFAM" id="SSF75304">
    <property type="entry name" value="Amidase signature (AS) enzymes"/>
    <property type="match status" value="1"/>
</dbReference>
<feature type="active site" description="Charge relay system" evidence="5">
    <location>
        <position position="109"/>
    </location>
</feature>
<reference evidence="8 9" key="1">
    <citation type="journal article" date="2018" name="Biotechnol. Biofuels">
        <title>Integrative visual omics of the white-rot fungus Polyporus brumalis exposes the biotechnological potential of its oxidative enzymes for delignifying raw plant biomass.</title>
        <authorList>
            <person name="Miyauchi S."/>
            <person name="Rancon A."/>
            <person name="Drula E."/>
            <person name="Hage H."/>
            <person name="Chaduli D."/>
            <person name="Favel A."/>
            <person name="Grisel S."/>
            <person name="Henrissat B."/>
            <person name="Herpoel-Gimbert I."/>
            <person name="Ruiz-Duenas F.J."/>
            <person name="Chevret D."/>
            <person name="Hainaut M."/>
            <person name="Lin J."/>
            <person name="Wang M."/>
            <person name="Pangilinan J."/>
            <person name="Lipzen A."/>
            <person name="Lesage-Meessen L."/>
            <person name="Navarro D."/>
            <person name="Riley R."/>
            <person name="Grigoriev I.V."/>
            <person name="Zhou S."/>
            <person name="Raouche S."/>
            <person name="Rosso M.N."/>
        </authorList>
    </citation>
    <scope>NUCLEOTIDE SEQUENCE [LARGE SCALE GENOMIC DNA]</scope>
    <source>
        <strain evidence="8 9">BRFM 1820</strain>
    </source>
</reference>
<accession>A0A371D1T3</accession>
<name>A0A371D1T3_9APHY</name>